<keyword evidence="1" id="KW-0472">Membrane</keyword>
<sequence length="162" mass="19150">MQLLPHETFTLRSREPLSKIIEKLEAKIEPQKIIRWGFSRRHLPYEGTISHSGFQIHRIIHYRNSFLPIIRGKFESLPNETLVHITMRLHPFVMTFLIFVFSTLYSLSLAVFFSEILSGNVPVFEAVLFLGFPLFTLFSFWCVFWYEVNRSRRELTQIIQGA</sequence>
<organism evidence="2 3">
    <name type="scientific">Limnoraphis robusta CS-951</name>
    <dbReference type="NCBI Taxonomy" id="1637645"/>
    <lineage>
        <taxon>Bacteria</taxon>
        <taxon>Bacillati</taxon>
        <taxon>Cyanobacteriota</taxon>
        <taxon>Cyanophyceae</taxon>
        <taxon>Oscillatoriophycideae</taxon>
        <taxon>Oscillatoriales</taxon>
        <taxon>Sirenicapillariaceae</taxon>
        <taxon>Limnoraphis</taxon>
    </lineage>
</organism>
<evidence type="ECO:0000256" key="1">
    <source>
        <dbReference type="SAM" id="Phobius"/>
    </source>
</evidence>
<protein>
    <submittedName>
        <fullName evidence="2">Uncharacterized protein</fullName>
    </submittedName>
</protein>
<keyword evidence="1" id="KW-1133">Transmembrane helix</keyword>
<name>A0A0F5YK31_9CYAN</name>
<feature type="transmembrane region" description="Helical" evidence="1">
    <location>
        <begin position="126"/>
        <end position="146"/>
    </location>
</feature>
<accession>A0A0F5YK31</accession>
<gene>
    <name evidence="2" type="ORF">WN50_05165</name>
</gene>
<dbReference type="EMBL" id="LATL02000301">
    <property type="protein sequence ID" value="KKD39113.1"/>
    <property type="molecule type" value="Genomic_DNA"/>
</dbReference>
<comment type="caution">
    <text evidence="2">The sequence shown here is derived from an EMBL/GenBank/DDBJ whole genome shotgun (WGS) entry which is preliminary data.</text>
</comment>
<proteinExistence type="predicted"/>
<reference evidence="2 3" key="1">
    <citation type="submission" date="2015-06" db="EMBL/GenBank/DDBJ databases">
        <title>Draft genome assembly of filamentous brackish cyanobacterium Limnoraphis robusta strain CS-951.</title>
        <authorList>
            <person name="Willis A."/>
            <person name="Parks M."/>
            <person name="Burford M.A."/>
        </authorList>
    </citation>
    <scope>NUCLEOTIDE SEQUENCE [LARGE SCALE GENOMIC DNA]</scope>
    <source>
        <strain evidence="2 3">CS-951</strain>
    </source>
</reference>
<evidence type="ECO:0000313" key="2">
    <source>
        <dbReference type="EMBL" id="KKD39113.1"/>
    </source>
</evidence>
<dbReference type="RefSeq" id="WP_046277440.1">
    <property type="nucleotide sequence ID" value="NZ_LATL02000301.1"/>
</dbReference>
<dbReference type="Proteomes" id="UP000033607">
    <property type="component" value="Unassembled WGS sequence"/>
</dbReference>
<keyword evidence="1" id="KW-0812">Transmembrane</keyword>
<dbReference type="AlphaFoldDB" id="A0A0F5YK31"/>
<feature type="transmembrane region" description="Helical" evidence="1">
    <location>
        <begin position="92"/>
        <end position="114"/>
    </location>
</feature>
<evidence type="ECO:0000313" key="3">
    <source>
        <dbReference type="Proteomes" id="UP000033607"/>
    </source>
</evidence>
<dbReference type="OrthoDB" id="439428at2"/>